<dbReference type="Proteomes" id="UP001432322">
    <property type="component" value="Unassembled WGS sequence"/>
</dbReference>
<dbReference type="EMBL" id="BTSY01000007">
    <property type="protein sequence ID" value="GMT35094.1"/>
    <property type="molecule type" value="Genomic_DNA"/>
</dbReference>
<feature type="region of interest" description="Disordered" evidence="1">
    <location>
        <begin position="1"/>
        <end position="101"/>
    </location>
</feature>
<feature type="compositionally biased region" description="Low complexity" evidence="1">
    <location>
        <begin position="46"/>
        <end position="55"/>
    </location>
</feature>
<evidence type="ECO:0000256" key="1">
    <source>
        <dbReference type="SAM" id="MobiDB-lite"/>
    </source>
</evidence>
<feature type="compositionally biased region" description="Basic residues" evidence="1">
    <location>
        <begin position="91"/>
        <end position="101"/>
    </location>
</feature>
<evidence type="ECO:0000313" key="2">
    <source>
        <dbReference type="EMBL" id="GMT35094.1"/>
    </source>
</evidence>
<feature type="non-terminal residue" evidence="2">
    <location>
        <position position="101"/>
    </location>
</feature>
<keyword evidence="3" id="KW-1185">Reference proteome</keyword>
<gene>
    <name evidence="2" type="ORF">PFISCL1PPCAC_26391</name>
</gene>
<organism evidence="2 3">
    <name type="scientific">Pristionchus fissidentatus</name>
    <dbReference type="NCBI Taxonomy" id="1538716"/>
    <lineage>
        <taxon>Eukaryota</taxon>
        <taxon>Metazoa</taxon>
        <taxon>Ecdysozoa</taxon>
        <taxon>Nematoda</taxon>
        <taxon>Chromadorea</taxon>
        <taxon>Rhabditida</taxon>
        <taxon>Rhabditina</taxon>
        <taxon>Diplogasteromorpha</taxon>
        <taxon>Diplogasteroidea</taxon>
        <taxon>Neodiplogasteridae</taxon>
        <taxon>Pristionchus</taxon>
    </lineage>
</organism>
<name>A0AAV5X029_9BILA</name>
<accession>A0AAV5X029</accession>
<protein>
    <submittedName>
        <fullName evidence="2">Uncharacterized protein</fullName>
    </submittedName>
</protein>
<comment type="caution">
    <text evidence="2">The sequence shown here is derived from an EMBL/GenBank/DDBJ whole genome shotgun (WGS) entry which is preliminary data.</text>
</comment>
<evidence type="ECO:0000313" key="3">
    <source>
        <dbReference type="Proteomes" id="UP001432322"/>
    </source>
</evidence>
<proteinExistence type="predicted"/>
<feature type="non-terminal residue" evidence="2">
    <location>
        <position position="1"/>
    </location>
</feature>
<dbReference type="AlphaFoldDB" id="A0AAV5X029"/>
<reference evidence="2" key="1">
    <citation type="submission" date="2023-10" db="EMBL/GenBank/DDBJ databases">
        <title>Genome assembly of Pristionchus species.</title>
        <authorList>
            <person name="Yoshida K."/>
            <person name="Sommer R.J."/>
        </authorList>
    </citation>
    <scope>NUCLEOTIDE SEQUENCE</scope>
    <source>
        <strain evidence="2">RS5133</strain>
    </source>
</reference>
<sequence length="101" mass="11810">RFCLKPRRGESDGASRRVWMTQATERQCSQPSSTRTTERTSRRRTASTCRSPARTSSRRRPIRPRSGSATSRQLRVITWRKLATNPASERRHARRNHSFDR</sequence>